<feature type="compositionally biased region" description="Basic residues" evidence="2">
    <location>
        <begin position="1937"/>
        <end position="1951"/>
    </location>
</feature>
<evidence type="ECO:0000256" key="3">
    <source>
        <dbReference type="SAM" id="Phobius"/>
    </source>
</evidence>
<feature type="compositionally biased region" description="Polar residues" evidence="2">
    <location>
        <begin position="1640"/>
        <end position="1651"/>
    </location>
</feature>
<feature type="signal peptide" evidence="4">
    <location>
        <begin position="1"/>
        <end position="16"/>
    </location>
</feature>
<feature type="region of interest" description="Disordered" evidence="2">
    <location>
        <begin position="1181"/>
        <end position="1260"/>
    </location>
</feature>
<feature type="compositionally biased region" description="Low complexity" evidence="2">
    <location>
        <begin position="1677"/>
        <end position="1686"/>
    </location>
</feature>
<keyword evidence="5" id="KW-1185">Reference proteome</keyword>
<feature type="region of interest" description="Disordered" evidence="2">
    <location>
        <begin position="808"/>
        <end position="891"/>
    </location>
</feature>
<feature type="compositionally biased region" description="Basic residues" evidence="2">
    <location>
        <begin position="284"/>
        <end position="297"/>
    </location>
</feature>
<feature type="compositionally biased region" description="Basic residues" evidence="2">
    <location>
        <begin position="1019"/>
        <end position="1052"/>
    </location>
</feature>
<feature type="compositionally biased region" description="Low complexity" evidence="2">
    <location>
        <begin position="1343"/>
        <end position="1355"/>
    </location>
</feature>
<dbReference type="GO" id="GO:0005802">
    <property type="term" value="C:trans-Golgi network"/>
    <property type="evidence" value="ECO:0007669"/>
    <property type="project" value="TreeGrafter"/>
</dbReference>
<keyword evidence="1" id="KW-0175">Coiled coil</keyword>
<feature type="region of interest" description="Disordered" evidence="2">
    <location>
        <begin position="1500"/>
        <end position="1539"/>
    </location>
</feature>
<feature type="compositionally biased region" description="Basic residues" evidence="2">
    <location>
        <begin position="629"/>
        <end position="664"/>
    </location>
</feature>
<feature type="compositionally biased region" description="Low complexity" evidence="2">
    <location>
        <begin position="665"/>
        <end position="678"/>
    </location>
</feature>
<feature type="transmembrane region" description="Helical" evidence="3">
    <location>
        <begin position="770"/>
        <end position="789"/>
    </location>
</feature>
<keyword evidence="3" id="KW-0812">Transmembrane</keyword>
<feature type="compositionally biased region" description="Low complexity" evidence="2">
    <location>
        <begin position="1917"/>
        <end position="1936"/>
    </location>
</feature>
<feature type="coiled-coil region" evidence="1">
    <location>
        <begin position="161"/>
        <end position="188"/>
    </location>
</feature>
<accession>A0AAF5DLL5</accession>
<evidence type="ECO:0000313" key="6">
    <source>
        <dbReference type="WBParaSite" id="TCONS_00013563.p1"/>
    </source>
</evidence>
<feature type="compositionally biased region" description="Basic and acidic residues" evidence="2">
    <location>
        <begin position="1772"/>
        <end position="1790"/>
    </location>
</feature>
<evidence type="ECO:0000256" key="2">
    <source>
        <dbReference type="SAM" id="MobiDB-lite"/>
    </source>
</evidence>
<feature type="compositionally biased region" description="Pro residues" evidence="2">
    <location>
        <begin position="1610"/>
        <end position="1628"/>
    </location>
</feature>
<feature type="region of interest" description="Disordered" evidence="2">
    <location>
        <begin position="1393"/>
        <end position="1412"/>
    </location>
</feature>
<feature type="region of interest" description="Disordered" evidence="2">
    <location>
        <begin position="449"/>
        <end position="519"/>
    </location>
</feature>
<feature type="transmembrane region" description="Helical" evidence="3">
    <location>
        <begin position="1116"/>
        <end position="1134"/>
    </location>
</feature>
<name>A0AAF5DLL5_STRER</name>
<feature type="compositionally biased region" description="Basic residues" evidence="2">
    <location>
        <begin position="833"/>
        <end position="874"/>
    </location>
</feature>
<feature type="compositionally biased region" description="Basic residues" evidence="2">
    <location>
        <begin position="449"/>
        <end position="487"/>
    </location>
</feature>
<feature type="chain" id="PRO_5042156588" evidence="4">
    <location>
        <begin position="17"/>
        <end position="2025"/>
    </location>
</feature>
<keyword evidence="3" id="KW-0472">Membrane</keyword>
<feature type="region of interest" description="Disordered" evidence="2">
    <location>
        <begin position="1812"/>
        <end position="1861"/>
    </location>
</feature>
<evidence type="ECO:0000256" key="4">
    <source>
        <dbReference type="SAM" id="SignalP"/>
    </source>
</evidence>
<feature type="region of interest" description="Disordered" evidence="2">
    <location>
        <begin position="1328"/>
        <end position="1378"/>
    </location>
</feature>
<dbReference type="PANTHER" id="PTHR23211">
    <property type="entry name" value="TRANS-GOLGI NETWORK INTEGRAL MEMBRANE PROTEIN TGN38"/>
    <property type="match status" value="1"/>
</dbReference>
<feature type="compositionally biased region" description="Basic and acidic residues" evidence="2">
    <location>
        <begin position="1732"/>
        <end position="1742"/>
    </location>
</feature>
<feature type="region of interest" description="Disordered" evidence="2">
    <location>
        <begin position="1019"/>
        <end position="1083"/>
    </location>
</feature>
<feature type="compositionally biased region" description="Basic residues" evidence="2">
    <location>
        <begin position="69"/>
        <end position="105"/>
    </location>
</feature>
<feature type="region of interest" description="Disordered" evidence="2">
    <location>
        <begin position="260"/>
        <end position="352"/>
    </location>
</feature>
<proteinExistence type="predicted"/>
<feature type="region of interest" description="Disordered" evidence="2">
    <location>
        <begin position="69"/>
        <end position="124"/>
    </location>
</feature>
<keyword evidence="3" id="KW-1133">Transmembrane helix</keyword>
<evidence type="ECO:0000256" key="1">
    <source>
        <dbReference type="SAM" id="Coils"/>
    </source>
</evidence>
<dbReference type="GO" id="GO:0030140">
    <property type="term" value="C:trans-Golgi network transport vesicle"/>
    <property type="evidence" value="ECO:0007669"/>
    <property type="project" value="TreeGrafter"/>
</dbReference>
<dbReference type="Proteomes" id="UP000035681">
    <property type="component" value="Unplaced"/>
</dbReference>
<feature type="region of interest" description="Disordered" evidence="2">
    <location>
        <begin position="1604"/>
        <end position="1652"/>
    </location>
</feature>
<feature type="compositionally biased region" description="Basic residues" evidence="2">
    <location>
        <begin position="260"/>
        <end position="275"/>
    </location>
</feature>
<feature type="compositionally biased region" description="Basic residues" evidence="2">
    <location>
        <begin position="1221"/>
        <end position="1234"/>
    </location>
</feature>
<feature type="compositionally biased region" description="Basic and acidic residues" evidence="2">
    <location>
        <begin position="325"/>
        <end position="335"/>
    </location>
</feature>
<feature type="compositionally biased region" description="Basic residues" evidence="2">
    <location>
        <begin position="1181"/>
        <end position="1201"/>
    </location>
</feature>
<organism evidence="5 6">
    <name type="scientific">Strongyloides stercoralis</name>
    <name type="common">Threadworm</name>
    <dbReference type="NCBI Taxonomy" id="6248"/>
    <lineage>
        <taxon>Eukaryota</taxon>
        <taxon>Metazoa</taxon>
        <taxon>Ecdysozoa</taxon>
        <taxon>Nematoda</taxon>
        <taxon>Chromadorea</taxon>
        <taxon>Rhabditida</taxon>
        <taxon>Tylenchina</taxon>
        <taxon>Panagrolaimomorpha</taxon>
        <taxon>Strongyloidoidea</taxon>
        <taxon>Strongyloididae</taxon>
        <taxon>Strongyloides</taxon>
    </lineage>
</organism>
<dbReference type="GO" id="GO:0005768">
    <property type="term" value="C:endosome"/>
    <property type="evidence" value="ECO:0007669"/>
    <property type="project" value="TreeGrafter"/>
</dbReference>
<dbReference type="PANTHER" id="PTHR23211:SF0">
    <property type="entry name" value="TRANS-GOLGI NETWORK INTEGRAL MEMBRANE PROTEIN 2"/>
    <property type="match status" value="1"/>
</dbReference>
<dbReference type="WBParaSite" id="TCONS_00013563.p1">
    <property type="protein sequence ID" value="TCONS_00013563.p1"/>
    <property type="gene ID" value="XLOC_008329"/>
</dbReference>
<feature type="coiled-coil region" evidence="1">
    <location>
        <begin position="930"/>
        <end position="957"/>
    </location>
</feature>
<sequence>FKLLFVFVVLISVTLSLYLKNSNSKKIIFSNDIQEHDLPTNLKKQKFDNTYDLSDESLESLTRYKRQLRNSTKRKQQARNRQKQRRQAQRSRQRQRNSLHYRQQRQPRISPAAMRRTRERENQYRRRMMAAHADAARRSHEAAEIAKSNAMKESPKQEVTTVKTLTKEEEYEANLKKAEKEEKKASTEEPAKFNLLFAFVLLIDVTVSLYLKDSYSKKITFSSNIQEHDLPTSLKNQKFDNTYDLSDESLKFLTRYKRQLRNSKRKQQARNRQKQQRQAQQSRQRQRNSLHHRRQRQPRISPAAMRRARERENQYRRRMMAAHADAARRSHEAAENAKSNAMKESPKQEVTTVKTLTEEEAYKANLKKAEKEEKKVPTEEPAKFNLLFAFVLLIDVTVSLYLKDSYSKKITFSSNIQEHDLPTSLKNQKFDNTYDLSDESLESLTRFKRQLRNSKRKQQARNRQKQRRQAQKSRQRQRNSLHHRQQRQPRISPAANRRARERENQYRRRMMAAQADASRRSQEAAAIAKYNAMKESPKQEVATSKTLTKEEEYEANLKKAEKEKEKFNLLFEFVLLIGVTVSFNSKDSNIKKITFSNDIQEHDLSTNLKKQNFKLTYDLSSESLESFSRHKRQLRSSKKKQQARNRQKQRRRAQRSRQSFRKRQQNNPYRRQQRQQRPSPTAIRRARERENERRRKIMIAQADAARRSQEAAAIAKSNTIKEATKQEVTTVKTLTEEEAYKAKLEKEKKKNEEEVPKDPPGSEEDKNPKVFNLLFVFVLLIGVTVSLYLKDSYSKKITFSSNIQEHDLPTNLKSQDSDNTYDLSDESLEPLTRFKRQLRNSKRRQQARNRQKQRRQAQKSRQRQRNSLHHRQQRQPRISPAAMRRTRERENQYRRRMMAAHADAARRSHEAAEIAKSNAMKESPKQEVATSKTLTKKEEYEANLKKAEEEKEKFNILFVFVLLIAVTVSLNSKDSNTKKITFSNDIYEHDLSISLKNQKFDNTYDLSDESLESLTRYKRQLRNSTKRKQQARNRQKQRRQAQKSRQSFRKRQQNNPYKRQQRQQRPSPTAIRRARERETERRRRIMTAQANAARRSQEAAAIAKSNSIKEASKQEFNFLFVFVLLFGVTVSLYLKNLNSKKITFSNDIQEHDLPTNLKKQKSKMTYDLSDESLESLTRYKRQLRNSTKRKQQARSRQKQRRQAQQSRQSFRKRQQNNPYKRQQRQQRSRPTAIRRAREKEIERRRRIMTAQADAARRSHEAATIAKYNVIKESPKQEVATVKTLTEEEAYLAKLEEERKKNEKEEHDLPANLKNQKIDATNYLNIGELESFTRHKRQSRSSRGRAQSSRGRQLSRTSSNRQISPAATRRAHKRERERRRRLLIVRAKAIRRSQELAAAKAPPKSNAIKETPKQEPIDFNSLLEDDAFVDALLNRFRERALERFRLPPQGPPPLPPMLGENGLEINNVQEHDLPANLKNQKIDVTNNLNIGELETFIRHKRQSRLSRGRAQSSRGRQLSRRSSYRQLSPAATRRARERERERRRRLLIVRAEELRRAQEIAAAEALSKSNTIKETPKQEPFDFNSLLADDAFVDALMDRFQERAERRLPLRGPPPPRLPPPPGLPPPPRGGGGDQHDLPTSLKNQKFDNTYDLSDESLESLTRYKRQLRNSQKRQQARYRQNQQRQAQKSRQRQRNSLHYRQQRQPRISPAAMRRARERENQYRRRMMAAHADAARRSHKAAESAKSNAMKESPKQEVATSKTLTEEEAYLAKLEEERKKNEKDPSDEHDLPAYLKNQETDVTNNLNIGELESFTRYKRQSRSSRGRVRSSRGQQVSRRSSHRQLSPAATRRAHKRESERRRRLLTITLNNDIQEHDLPANLKNQKIGVTNNLNIGESESFTRHKRQSRSSRERARSSRGQQLSRRSSHRQLSPAATRRAHKREREKRRRLLTVRAEGIRRSQERAAAEALVKANTMKETPKQEPLDFNSLLADDAFVDSLMDRLRDRAERREPPSPPPRRREGGR</sequence>
<evidence type="ECO:0000313" key="5">
    <source>
        <dbReference type="Proteomes" id="UP000035681"/>
    </source>
</evidence>
<keyword evidence="4" id="KW-0732">Signal</keyword>
<protein>
    <submittedName>
        <fullName evidence="6">BZIP domain-containing protein</fullName>
    </submittedName>
</protein>
<feature type="compositionally biased region" description="Basic residues" evidence="2">
    <location>
        <begin position="1368"/>
        <end position="1378"/>
    </location>
</feature>
<feature type="compositionally biased region" description="Basic residues" evidence="2">
    <location>
        <begin position="1687"/>
        <end position="1703"/>
    </location>
</feature>
<feature type="compositionally biased region" description="Basic residues" evidence="2">
    <location>
        <begin position="1815"/>
        <end position="1829"/>
    </location>
</feature>
<feature type="region of interest" description="Disordered" evidence="2">
    <location>
        <begin position="745"/>
        <end position="766"/>
    </location>
</feature>
<feature type="region of interest" description="Disordered" evidence="2">
    <location>
        <begin position="626"/>
        <end position="694"/>
    </location>
</feature>
<feature type="coiled-coil region" evidence="1">
    <location>
        <begin position="543"/>
        <end position="570"/>
    </location>
</feature>
<feature type="compositionally biased region" description="Basic residues" evidence="2">
    <location>
        <begin position="1333"/>
        <end position="1342"/>
    </location>
</feature>
<dbReference type="AlphaFoldDB" id="A0AAF5DLL5"/>
<feature type="region of interest" description="Disordered" evidence="2">
    <location>
        <begin position="1894"/>
        <end position="1956"/>
    </location>
</feature>
<reference evidence="6" key="1">
    <citation type="submission" date="2024-02" db="UniProtKB">
        <authorList>
            <consortium name="WormBaseParasite"/>
        </authorList>
    </citation>
    <scope>IDENTIFICATION</scope>
</reference>
<feature type="compositionally biased region" description="Basic and acidic residues" evidence="2">
    <location>
        <begin position="745"/>
        <end position="757"/>
    </location>
</feature>
<feature type="region of interest" description="Disordered" evidence="2">
    <location>
        <begin position="2002"/>
        <end position="2025"/>
    </location>
</feature>
<feature type="compositionally biased region" description="Polar residues" evidence="2">
    <location>
        <begin position="1055"/>
        <end position="1067"/>
    </location>
</feature>
<feature type="compositionally biased region" description="Polar residues" evidence="2">
    <location>
        <begin position="811"/>
        <end position="822"/>
    </location>
</feature>
<feature type="region of interest" description="Disordered" evidence="2">
    <location>
        <begin position="1668"/>
        <end position="1799"/>
    </location>
</feature>